<dbReference type="Pfam" id="PF07145">
    <property type="entry name" value="PAM2"/>
    <property type="match status" value="1"/>
</dbReference>
<reference evidence="4 5" key="1">
    <citation type="submission" date="2019-01" db="EMBL/GenBank/DDBJ databases">
        <title>A draft genome assembly of the solar-powered sea slug Elysia chlorotica.</title>
        <authorList>
            <person name="Cai H."/>
            <person name="Li Q."/>
            <person name="Fang X."/>
            <person name="Li J."/>
            <person name="Curtis N.E."/>
            <person name="Altenburger A."/>
            <person name="Shibata T."/>
            <person name="Feng M."/>
            <person name="Maeda T."/>
            <person name="Schwartz J.A."/>
            <person name="Shigenobu S."/>
            <person name="Lundholm N."/>
            <person name="Nishiyama T."/>
            <person name="Yang H."/>
            <person name="Hasebe M."/>
            <person name="Li S."/>
            <person name="Pierce S.K."/>
            <person name="Wang J."/>
        </authorList>
    </citation>
    <scope>NUCLEOTIDE SEQUENCE [LARGE SCALE GENOMIC DNA]</scope>
    <source>
        <strain evidence="4">EC2010</strain>
        <tissue evidence="4">Whole organism of an adult</tissue>
    </source>
</reference>
<dbReference type="EMBL" id="RQTK01000417">
    <property type="protein sequence ID" value="RUS79982.1"/>
    <property type="molecule type" value="Genomic_DNA"/>
</dbReference>
<dbReference type="GO" id="GO:0045947">
    <property type="term" value="P:negative regulation of translational initiation"/>
    <property type="evidence" value="ECO:0007669"/>
    <property type="project" value="InterPro"/>
</dbReference>
<evidence type="ECO:0000313" key="4">
    <source>
        <dbReference type="EMBL" id="RUS79982.1"/>
    </source>
</evidence>
<keyword evidence="2" id="KW-0832">Ubl conjugation</keyword>
<name>A0A433TEJ3_ELYCH</name>
<dbReference type="PANTHER" id="PTHR13154">
    <property type="entry name" value="POLYADENYLATE-BINDING PROTEIN-INTERACTING PROTEIN 2"/>
    <property type="match status" value="1"/>
</dbReference>
<organism evidence="4 5">
    <name type="scientific">Elysia chlorotica</name>
    <name type="common">Eastern emerald elysia</name>
    <name type="synonym">Sea slug</name>
    <dbReference type="NCBI Taxonomy" id="188477"/>
    <lineage>
        <taxon>Eukaryota</taxon>
        <taxon>Metazoa</taxon>
        <taxon>Spiralia</taxon>
        <taxon>Lophotrochozoa</taxon>
        <taxon>Mollusca</taxon>
        <taxon>Gastropoda</taxon>
        <taxon>Heterobranchia</taxon>
        <taxon>Euthyneura</taxon>
        <taxon>Panpulmonata</taxon>
        <taxon>Sacoglossa</taxon>
        <taxon>Placobranchoidea</taxon>
        <taxon>Plakobranchidae</taxon>
        <taxon>Elysia</taxon>
    </lineage>
</organism>
<evidence type="ECO:0000256" key="3">
    <source>
        <dbReference type="ARBA" id="ARBA00022845"/>
    </source>
</evidence>
<comment type="caution">
    <text evidence="4">The sequence shown here is derived from an EMBL/GenBank/DDBJ whole genome shotgun (WGS) entry which is preliminary data.</text>
</comment>
<dbReference type="GO" id="GO:0005737">
    <property type="term" value="C:cytoplasm"/>
    <property type="evidence" value="ECO:0007669"/>
    <property type="project" value="TreeGrafter"/>
</dbReference>
<evidence type="ECO:0000256" key="2">
    <source>
        <dbReference type="ARBA" id="ARBA00022843"/>
    </source>
</evidence>
<accession>A0A433TEJ3</accession>
<evidence type="ECO:0000313" key="5">
    <source>
        <dbReference type="Proteomes" id="UP000271974"/>
    </source>
</evidence>
<dbReference type="OrthoDB" id="5985142at2759"/>
<protein>
    <submittedName>
        <fullName evidence="4">Uncharacterized protein</fullName>
    </submittedName>
</protein>
<keyword evidence="5" id="KW-1185">Reference proteome</keyword>
<comment type="similarity">
    <text evidence="1">Belongs to the PAIP2 family.</text>
</comment>
<dbReference type="AlphaFoldDB" id="A0A433TEJ3"/>
<sequence length="131" mass="15103">MNMRTPRSLVTDDDAEITPVPNNQEVDFSEYMWMAEEMEEFDQQVEEELREQELIEQGFEDLYEMEEIVSEILSSSPIEHALITFDSEQGSMRTNGMVYARQQSLSSVAAIETRTTSKLNPLAPEFIPKQC</sequence>
<dbReference type="InterPro" id="IPR009818">
    <property type="entry name" value="PAM2_motif"/>
</dbReference>
<dbReference type="PANTHER" id="PTHR13154:SF6">
    <property type="entry name" value="GEO05078P1"/>
    <property type="match status" value="1"/>
</dbReference>
<evidence type="ECO:0000256" key="1">
    <source>
        <dbReference type="ARBA" id="ARBA00006858"/>
    </source>
</evidence>
<dbReference type="GO" id="GO:0000900">
    <property type="term" value="F:mRNA regulatory element binding translation repressor activity"/>
    <property type="evidence" value="ECO:0007669"/>
    <property type="project" value="InterPro"/>
</dbReference>
<dbReference type="Proteomes" id="UP000271974">
    <property type="component" value="Unassembled WGS sequence"/>
</dbReference>
<keyword evidence="3" id="KW-0810">Translation regulation</keyword>
<proteinExistence type="inferred from homology"/>
<dbReference type="InterPro" id="IPR040396">
    <property type="entry name" value="PAIP2-like"/>
</dbReference>
<dbReference type="STRING" id="188477.A0A433TEJ3"/>
<gene>
    <name evidence="4" type="ORF">EGW08_012247</name>
</gene>